<evidence type="ECO:0000256" key="1">
    <source>
        <dbReference type="SAM" id="MobiDB-lite"/>
    </source>
</evidence>
<feature type="non-terminal residue" evidence="2">
    <location>
        <position position="1"/>
    </location>
</feature>
<feature type="compositionally biased region" description="Basic and acidic residues" evidence="1">
    <location>
        <begin position="146"/>
        <end position="156"/>
    </location>
</feature>
<reference evidence="2" key="1">
    <citation type="submission" date="2020-02" db="EMBL/GenBank/DDBJ databases">
        <authorList>
            <person name="Meier V. D."/>
        </authorList>
    </citation>
    <scope>NUCLEOTIDE SEQUENCE</scope>
    <source>
        <strain evidence="2">AVDCRST_MAG13</strain>
    </source>
</reference>
<protein>
    <submittedName>
        <fullName evidence="2">Uncharacterized protein</fullName>
    </submittedName>
</protein>
<accession>A0A6J4RZP4</accession>
<feature type="non-terminal residue" evidence="2">
    <location>
        <position position="183"/>
    </location>
</feature>
<name>A0A6J4RZP4_9ACTN</name>
<feature type="region of interest" description="Disordered" evidence="1">
    <location>
        <begin position="1"/>
        <end position="183"/>
    </location>
</feature>
<feature type="compositionally biased region" description="Low complexity" evidence="1">
    <location>
        <begin position="28"/>
        <end position="55"/>
    </location>
</feature>
<evidence type="ECO:0000313" key="2">
    <source>
        <dbReference type="EMBL" id="CAA9481201.1"/>
    </source>
</evidence>
<proteinExistence type="predicted"/>
<gene>
    <name evidence="2" type="ORF">AVDCRST_MAG13-1178</name>
</gene>
<dbReference type="EMBL" id="CADCVO010000182">
    <property type="protein sequence ID" value="CAA9481201.1"/>
    <property type="molecule type" value="Genomic_DNA"/>
</dbReference>
<sequence length="183" mass="18525">GPPPAVRNARRPAAHPAAGQGGARRRPGAPVARVGLPPVPAAQAAAERGGAAVPHGGRRRGPRRARGGARRGPAPAAGRRRGPLGARSRPPGGGGDRPRGLRRAPGAGPGDGARPRARRPRPRARDHALHGDDARGQRAGPAAARAADRRAGEPGVRRGPPGGGRAAARTHTHARAAPARRRV</sequence>
<feature type="compositionally biased region" description="Basic and acidic residues" evidence="1">
    <location>
        <begin position="123"/>
        <end position="136"/>
    </location>
</feature>
<feature type="compositionally biased region" description="Basic residues" evidence="1">
    <location>
        <begin position="168"/>
        <end position="183"/>
    </location>
</feature>
<dbReference type="AlphaFoldDB" id="A0A6J4RZP4"/>
<feature type="compositionally biased region" description="Basic residues" evidence="1">
    <location>
        <begin position="56"/>
        <end position="69"/>
    </location>
</feature>
<feature type="compositionally biased region" description="Low complexity" evidence="1">
    <location>
        <begin position="71"/>
        <end position="90"/>
    </location>
</feature>
<organism evidence="2">
    <name type="scientific">uncultured Solirubrobacteraceae bacterium</name>
    <dbReference type="NCBI Taxonomy" id="1162706"/>
    <lineage>
        <taxon>Bacteria</taxon>
        <taxon>Bacillati</taxon>
        <taxon>Actinomycetota</taxon>
        <taxon>Thermoleophilia</taxon>
        <taxon>Solirubrobacterales</taxon>
        <taxon>Solirubrobacteraceae</taxon>
        <taxon>environmental samples</taxon>
    </lineage>
</organism>